<dbReference type="EMBL" id="LR796290">
    <property type="protein sequence ID" value="CAB4134835.1"/>
    <property type="molecule type" value="Genomic_DNA"/>
</dbReference>
<name>A0A6J5LKU6_9CAUD</name>
<gene>
    <name evidence="1" type="ORF">UFOVP275_22</name>
</gene>
<protein>
    <submittedName>
        <fullName evidence="1">Uncharacterized protein</fullName>
    </submittedName>
</protein>
<organism evidence="1">
    <name type="scientific">uncultured Caudovirales phage</name>
    <dbReference type="NCBI Taxonomy" id="2100421"/>
    <lineage>
        <taxon>Viruses</taxon>
        <taxon>Duplodnaviria</taxon>
        <taxon>Heunggongvirae</taxon>
        <taxon>Uroviricota</taxon>
        <taxon>Caudoviricetes</taxon>
        <taxon>Peduoviridae</taxon>
        <taxon>Maltschvirus</taxon>
        <taxon>Maltschvirus maltsch</taxon>
    </lineage>
</organism>
<accession>A0A6J5LKU6</accession>
<evidence type="ECO:0000313" key="1">
    <source>
        <dbReference type="EMBL" id="CAB4134835.1"/>
    </source>
</evidence>
<reference evidence="1" key="1">
    <citation type="submission" date="2020-04" db="EMBL/GenBank/DDBJ databases">
        <authorList>
            <person name="Chiriac C."/>
            <person name="Salcher M."/>
            <person name="Ghai R."/>
            <person name="Kavagutti S V."/>
        </authorList>
    </citation>
    <scope>NUCLEOTIDE SEQUENCE</scope>
</reference>
<proteinExistence type="predicted"/>
<sequence length="98" mass="10967">MYIDKNNNLYQGDMAIGDRQATDAEVAAYIAARTPDPKDAIRAQIKAMEQAQLMPRATREFMLLFIETSFTPAQLAQNIGYVGIKAFDAQIKALRDQL</sequence>